<evidence type="ECO:0000313" key="14">
    <source>
        <dbReference type="Proteomes" id="UP001497600"/>
    </source>
</evidence>
<evidence type="ECO:0000256" key="7">
    <source>
        <dbReference type="ARBA" id="ARBA00022968"/>
    </source>
</evidence>
<dbReference type="EMBL" id="OZ004260">
    <property type="protein sequence ID" value="CAK7922211.1"/>
    <property type="molecule type" value="Genomic_DNA"/>
</dbReference>
<keyword evidence="7" id="KW-0735">Signal-anchor</keyword>
<reference evidence="13 14" key="1">
    <citation type="submission" date="2024-01" db="EMBL/GenBank/DDBJ databases">
        <authorList>
            <consortium name="Genoscope - CEA"/>
            <person name="William W."/>
        </authorList>
    </citation>
    <scope>NUCLEOTIDE SEQUENCE [LARGE SCALE GENOMIC DNA]</scope>
    <source>
        <strain evidence="13 14">29B2s-10</strain>
    </source>
</reference>
<dbReference type="Pfam" id="PF11051">
    <property type="entry name" value="Mannosyl_trans3"/>
    <property type="match status" value="1"/>
</dbReference>
<comment type="similarity">
    <text evidence="3">Belongs to the MNN1/MNT family.</text>
</comment>
<keyword evidence="5" id="KW-0808">Transferase</keyword>
<dbReference type="InterPro" id="IPR022751">
    <property type="entry name" value="Alpha_mannosyltransferase"/>
</dbReference>
<protein>
    <submittedName>
        <fullName evidence="13">Alpha-1,3-mannosyltransferase Mnt4p</fullName>
    </submittedName>
</protein>
<organism evidence="13 14">
    <name type="scientific">[Candida] anglica</name>
    <dbReference type="NCBI Taxonomy" id="148631"/>
    <lineage>
        <taxon>Eukaryota</taxon>
        <taxon>Fungi</taxon>
        <taxon>Dikarya</taxon>
        <taxon>Ascomycota</taxon>
        <taxon>Saccharomycotina</taxon>
        <taxon>Pichiomycetes</taxon>
        <taxon>Debaryomycetaceae</taxon>
        <taxon>Kurtzmaniella</taxon>
    </lineage>
</organism>
<dbReference type="PROSITE" id="PS51257">
    <property type="entry name" value="PROKAR_LIPOPROTEIN"/>
    <property type="match status" value="1"/>
</dbReference>
<evidence type="ECO:0000256" key="6">
    <source>
        <dbReference type="ARBA" id="ARBA00022692"/>
    </source>
</evidence>
<evidence type="ECO:0000256" key="1">
    <source>
        <dbReference type="ARBA" id="ARBA00004323"/>
    </source>
</evidence>
<evidence type="ECO:0000256" key="8">
    <source>
        <dbReference type="ARBA" id="ARBA00022989"/>
    </source>
</evidence>
<feature type="transmembrane region" description="Helical" evidence="12">
    <location>
        <begin position="12"/>
        <end position="32"/>
    </location>
</feature>
<name>A0ABP0ELV2_9ASCO</name>
<keyword evidence="8 12" id="KW-1133">Transmembrane helix</keyword>
<accession>A0ABP0ELV2</accession>
<proteinExistence type="inferred from homology"/>
<comment type="pathway">
    <text evidence="2">Protein modification; protein glycosylation.</text>
</comment>
<keyword evidence="10 12" id="KW-0472">Membrane</keyword>
<keyword evidence="11" id="KW-0325">Glycoprotein</keyword>
<dbReference type="Proteomes" id="UP001497600">
    <property type="component" value="Chromosome H"/>
</dbReference>
<evidence type="ECO:0000256" key="5">
    <source>
        <dbReference type="ARBA" id="ARBA00022679"/>
    </source>
</evidence>
<keyword evidence="14" id="KW-1185">Reference proteome</keyword>
<comment type="subcellular location">
    <subcellularLocation>
        <location evidence="1">Golgi apparatus membrane</location>
        <topology evidence="1">Single-pass type II membrane protein</topology>
    </subcellularLocation>
</comment>
<keyword evidence="4" id="KW-0328">Glycosyltransferase</keyword>
<keyword evidence="9" id="KW-0333">Golgi apparatus</keyword>
<evidence type="ECO:0000256" key="2">
    <source>
        <dbReference type="ARBA" id="ARBA00004922"/>
    </source>
</evidence>
<evidence type="ECO:0000256" key="11">
    <source>
        <dbReference type="ARBA" id="ARBA00023180"/>
    </source>
</evidence>
<evidence type="ECO:0000256" key="10">
    <source>
        <dbReference type="ARBA" id="ARBA00023136"/>
    </source>
</evidence>
<evidence type="ECO:0000256" key="3">
    <source>
        <dbReference type="ARBA" id="ARBA00009105"/>
    </source>
</evidence>
<evidence type="ECO:0000256" key="9">
    <source>
        <dbReference type="ARBA" id="ARBA00023034"/>
    </source>
</evidence>
<dbReference type="PANTHER" id="PTHR31392">
    <property type="entry name" value="ALPHA-1,3-MANNOSYLTRANSFERASE MNN1-RELATED"/>
    <property type="match status" value="1"/>
</dbReference>
<evidence type="ECO:0000256" key="4">
    <source>
        <dbReference type="ARBA" id="ARBA00022676"/>
    </source>
</evidence>
<keyword evidence="6 12" id="KW-0812">Transmembrane</keyword>
<sequence length="711" mass="82851">MYPTRSKRTVYYVVAAVILTIYGCTFFTPIHAPHHDSRINKLKIADIVEARGNIENEIYSSLNFKDEDTISRKCEVYFKQYETRQKRIDLEFLATFELDELLYKKKRWFRNYSINRKKVLSKQGIKFGTEHEVEASNLYNEKVANHVKFESQTVDDFNHLRIFGKCFLEENEVSDELCKSKNELNLYPWYSGKYPLFSNWEGKLLRNGEVPIFKNNDKESHTGDSNQCSLRKWQKLSNGKGFVFPVVGSFNTDNLKRIIKVLRVLQNDLPIQVIHVGALSSNDIKAIIDVGRTELFTPPESHRKREIPFNISKDYPKQDIWFVDLRSVVDQEKFPNFKDYSSFHLSLSYFFNSFQDAIILSDKVIPLLRNLGTDLFNNERYQKYGITLFKSPSYPTTKMRKFDPGFHEVTSLLKDYLMPSIDDHQVFGIFQRDKVLATSNRVLEKNFQQLLDPNLIVLNKSKVLSGLLITCNMQFYKIFHLRFKPPNDKLHSVEYLWIGQEIAGTNEKVNFNMIHGTGLGVLTPSEKRPYEILTTSEELCSSSWGQVDDADVFKLLYVTSHQGENWMNMNPSFPNSIKERFSIPVEKTIDNVFLKDKEDGEEAKKITIEEMDTRIFDETFAINPYSIQLSMLPATLDTHVGDEFYLEPKNAWFEQVFAGSQKAHPYWCCYDIVGSPDSDQRGRIISYNNATQSEYNFLTDVWLQTLRSVNR</sequence>
<evidence type="ECO:0000313" key="13">
    <source>
        <dbReference type="EMBL" id="CAK7922211.1"/>
    </source>
</evidence>
<dbReference type="PANTHER" id="PTHR31392:SF1">
    <property type="entry name" value="ALPHA-1,3-MANNOSYLTRANSFERASE MNN1-RELATED"/>
    <property type="match status" value="1"/>
</dbReference>
<gene>
    <name evidence="13" type="primary">MNT4</name>
    <name evidence="13" type="ORF">CAAN4_H23992</name>
</gene>
<evidence type="ECO:0000256" key="12">
    <source>
        <dbReference type="SAM" id="Phobius"/>
    </source>
</evidence>